<evidence type="ECO:0000313" key="4">
    <source>
        <dbReference type="EMBL" id="RED44672.1"/>
    </source>
</evidence>
<dbReference type="Pfam" id="PF00497">
    <property type="entry name" value="SBP_bac_3"/>
    <property type="match status" value="1"/>
</dbReference>
<keyword evidence="1 2" id="KW-0732">Signal</keyword>
<sequence length="253" mass="29081">MKLSAFIAAFGFWMTLLTSALAQDARVVRFTTTHYPPYLDEQSSGGGFFTQIIREAYKTQGYQMEVKFFPWKRAVILAKDAQGFDGIFTFGTINEERERDYVISDPLPSLEWGFFRRVDRPIAYQKMDDLFPYRIGIVRGYAYGGGFDEQKEKFQSIVVANNDIALIRMLADDRADVILSDRYFAEYQLNRDLVDLRDQITFMEPALVTQGQWLAVSKKTDDPEAKVAAFNAGLKILRDSGRMQDILKGNYLY</sequence>
<feature type="domain" description="Solute-binding protein family 3/N-terminal" evidence="3">
    <location>
        <begin position="31"/>
        <end position="248"/>
    </location>
</feature>
<dbReference type="PANTHER" id="PTHR35936">
    <property type="entry name" value="MEMBRANE-BOUND LYTIC MUREIN TRANSGLYCOSYLASE F"/>
    <property type="match status" value="1"/>
</dbReference>
<dbReference type="InterPro" id="IPR001638">
    <property type="entry name" value="Solute-binding_3/MltF_N"/>
</dbReference>
<dbReference type="EMBL" id="QRDW01000014">
    <property type="protein sequence ID" value="RED44672.1"/>
    <property type="molecule type" value="Genomic_DNA"/>
</dbReference>
<gene>
    <name evidence="4" type="ORF">DFP90_11434</name>
</gene>
<feature type="chain" id="PRO_5017728716" evidence="2">
    <location>
        <begin position="23"/>
        <end position="253"/>
    </location>
</feature>
<evidence type="ECO:0000256" key="1">
    <source>
        <dbReference type="ARBA" id="ARBA00022729"/>
    </source>
</evidence>
<accession>A0A3D9H5E0</accession>
<evidence type="ECO:0000313" key="5">
    <source>
        <dbReference type="Proteomes" id="UP000256845"/>
    </source>
</evidence>
<keyword evidence="5" id="KW-1185">Reference proteome</keyword>
<evidence type="ECO:0000256" key="2">
    <source>
        <dbReference type="SAM" id="SignalP"/>
    </source>
</evidence>
<reference evidence="4 5" key="1">
    <citation type="submission" date="2018-07" db="EMBL/GenBank/DDBJ databases">
        <title>Genomic Encyclopedia of Type Strains, Phase III (KMG-III): the genomes of soil and plant-associated and newly described type strains.</title>
        <authorList>
            <person name="Whitman W."/>
        </authorList>
    </citation>
    <scope>NUCLEOTIDE SEQUENCE [LARGE SCALE GENOMIC DNA]</scope>
    <source>
        <strain evidence="4 5">CECT 8488</strain>
    </source>
</reference>
<comment type="caution">
    <text evidence="4">The sequence shown here is derived from an EMBL/GenBank/DDBJ whole genome shotgun (WGS) entry which is preliminary data.</text>
</comment>
<organism evidence="4 5">
    <name type="scientific">Aestuariispira insulae</name>
    <dbReference type="NCBI Taxonomy" id="1461337"/>
    <lineage>
        <taxon>Bacteria</taxon>
        <taxon>Pseudomonadati</taxon>
        <taxon>Pseudomonadota</taxon>
        <taxon>Alphaproteobacteria</taxon>
        <taxon>Rhodospirillales</taxon>
        <taxon>Kiloniellaceae</taxon>
        <taxon>Aestuariispira</taxon>
    </lineage>
</organism>
<proteinExistence type="predicted"/>
<dbReference type="AlphaFoldDB" id="A0A3D9H5E0"/>
<protein>
    <submittedName>
        <fullName evidence="4">Amino acid ABC transporter substrate-binding protein (PAAT family)</fullName>
    </submittedName>
</protein>
<dbReference type="SUPFAM" id="SSF53850">
    <property type="entry name" value="Periplasmic binding protein-like II"/>
    <property type="match status" value="1"/>
</dbReference>
<evidence type="ECO:0000259" key="3">
    <source>
        <dbReference type="Pfam" id="PF00497"/>
    </source>
</evidence>
<dbReference type="Gene3D" id="3.40.190.10">
    <property type="entry name" value="Periplasmic binding protein-like II"/>
    <property type="match status" value="2"/>
</dbReference>
<feature type="signal peptide" evidence="2">
    <location>
        <begin position="1"/>
        <end position="22"/>
    </location>
</feature>
<dbReference type="PANTHER" id="PTHR35936:SF25">
    <property type="entry name" value="ABC TRANSPORTER SUBSTRATE-BINDING PROTEIN"/>
    <property type="match status" value="1"/>
</dbReference>
<name>A0A3D9H5E0_9PROT</name>
<dbReference type="RefSeq" id="WP_115938989.1">
    <property type="nucleotide sequence ID" value="NZ_QRDW01000014.1"/>
</dbReference>
<dbReference type="OrthoDB" id="5296159at2"/>
<dbReference type="Proteomes" id="UP000256845">
    <property type="component" value="Unassembled WGS sequence"/>
</dbReference>